<evidence type="ECO:0000256" key="6">
    <source>
        <dbReference type="RuleBase" id="RU003376"/>
    </source>
</evidence>
<evidence type="ECO:0000256" key="3">
    <source>
        <dbReference type="ARBA" id="ARBA00022989"/>
    </source>
</evidence>
<dbReference type="Pfam" id="PF00510">
    <property type="entry name" value="COX3"/>
    <property type="match status" value="1"/>
</dbReference>
<dbReference type="AlphaFoldDB" id="A0A6J4I2P5"/>
<gene>
    <name evidence="9" type="ORF">AVDCRST_MAG50-1547</name>
</gene>
<dbReference type="GO" id="GO:0022904">
    <property type="term" value="P:respiratory electron transport chain"/>
    <property type="evidence" value="ECO:0007669"/>
    <property type="project" value="InterPro"/>
</dbReference>
<evidence type="ECO:0000256" key="5">
    <source>
        <dbReference type="ARBA" id="ARBA00031400"/>
    </source>
</evidence>
<feature type="transmembrane region" description="Helical" evidence="7">
    <location>
        <begin position="64"/>
        <end position="84"/>
    </location>
</feature>
<keyword evidence="2 6" id="KW-0812">Transmembrane</keyword>
<evidence type="ECO:0000256" key="4">
    <source>
        <dbReference type="ARBA" id="ARBA00023136"/>
    </source>
</evidence>
<dbReference type="GO" id="GO:0005886">
    <property type="term" value="C:plasma membrane"/>
    <property type="evidence" value="ECO:0007669"/>
    <property type="project" value="UniProtKB-SubCell"/>
</dbReference>
<feature type="transmembrane region" description="Helical" evidence="7">
    <location>
        <begin position="129"/>
        <end position="156"/>
    </location>
</feature>
<feature type="transmembrane region" description="Helical" evidence="7">
    <location>
        <begin position="177"/>
        <end position="195"/>
    </location>
</feature>
<dbReference type="InterPro" id="IPR035973">
    <property type="entry name" value="Cyt_c_oxidase_su3-like_sf"/>
</dbReference>
<comment type="similarity">
    <text evidence="6">Belongs to the cytochrome c oxidase subunit 3 family.</text>
</comment>
<accession>A0A6J4I2P5</accession>
<feature type="domain" description="Heme-copper oxidase subunit III family profile" evidence="8">
    <location>
        <begin position="1"/>
        <end position="196"/>
    </location>
</feature>
<organism evidence="9">
    <name type="scientific">uncultured Acidimicrobiales bacterium</name>
    <dbReference type="NCBI Taxonomy" id="310071"/>
    <lineage>
        <taxon>Bacteria</taxon>
        <taxon>Bacillati</taxon>
        <taxon>Actinomycetota</taxon>
        <taxon>Acidimicrobiia</taxon>
        <taxon>Acidimicrobiales</taxon>
        <taxon>environmental samples</taxon>
    </lineage>
</organism>
<evidence type="ECO:0000313" key="9">
    <source>
        <dbReference type="EMBL" id="CAA9238553.1"/>
    </source>
</evidence>
<dbReference type="Gene3D" id="1.20.120.80">
    <property type="entry name" value="Cytochrome c oxidase, subunit III, four-helix bundle"/>
    <property type="match status" value="1"/>
</dbReference>
<dbReference type="InterPro" id="IPR000298">
    <property type="entry name" value="Cyt_c_oxidase-like_su3"/>
</dbReference>
<dbReference type="PROSITE" id="PS50253">
    <property type="entry name" value="COX3"/>
    <property type="match status" value="1"/>
</dbReference>
<evidence type="ECO:0000256" key="1">
    <source>
        <dbReference type="ARBA" id="ARBA00004141"/>
    </source>
</evidence>
<dbReference type="GO" id="GO:0004129">
    <property type="term" value="F:cytochrome-c oxidase activity"/>
    <property type="evidence" value="ECO:0007669"/>
    <property type="project" value="InterPro"/>
</dbReference>
<evidence type="ECO:0000256" key="2">
    <source>
        <dbReference type="ARBA" id="ARBA00022692"/>
    </source>
</evidence>
<feature type="transmembrane region" description="Helical" evidence="7">
    <location>
        <begin position="21"/>
        <end position="44"/>
    </location>
</feature>
<keyword evidence="4 7" id="KW-0472">Membrane</keyword>
<comment type="subcellular location">
    <subcellularLocation>
        <location evidence="6">Cell membrane</location>
        <topology evidence="6">Multi-pass membrane protein</topology>
    </subcellularLocation>
    <subcellularLocation>
        <location evidence="1">Membrane</location>
        <topology evidence="1">Multi-pass membrane protein</topology>
    </subcellularLocation>
</comment>
<keyword evidence="3 7" id="KW-1133">Transmembrane helix</keyword>
<evidence type="ECO:0000259" key="8">
    <source>
        <dbReference type="PROSITE" id="PS50253"/>
    </source>
</evidence>
<reference evidence="9" key="1">
    <citation type="submission" date="2020-02" db="EMBL/GenBank/DDBJ databases">
        <authorList>
            <person name="Meier V. D."/>
        </authorList>
    </citation>
    <scope>NUCLEOTIDE SEQUENCE</scope>
    <source>
        <strain evidence="9">AVDCRST_MAG50</strain>
    </source>
</reference>
<evidence type="ECO:0000256" key="7">
    <source>
        <dbReference type="SAM" id="Phobius"/>
    </source>
</evidence>
<protein>
    <recommendedName>
        <fullName evidence="5">Cytochrome aa3 subunit 3</fullName>
    </recommendedName>
</protein>
<sequence length="196" mass="20973">MAVPLALPSAGGTAPADRRSAFPLAVVAIGLALTTLTAGLVAAYLTLRSGAAEWPPEDASRDTYTAVTLAVTMILGMVTIEWAAFSIRRRERGQSLAAMAITLGFAIAFINGLYYLITQIEAGVGDSAYFTVVHALLVVPFLAGLLALIFVLVTLVRNAGHQLSEANYWLMRGTANFWHIAAVMYIAAYYTIFITK</sequence>
<name>A0A6J4I2P5_9ACTN</name>
<dbReference type="SUPFAM" id="SSF81452">
    <property type="entry name" value="Cytochrome c oxidase subunit III-like"/>
    <property type="match status" value="1"/>
</dbReference>
<feature type="transmembrane region" description="Helical" evidence="7">
    <location>
        <begin position="96"/>
        <end position="117"/>
    </location>
</feature>
<dbReference type="EMBL" id="CADCTF010000086">
    <property type="protein sequence ID" value="CAA9238553.1"/>
    <property type="molecule type" value="Genomic_DNA"/>
</dbReference>
<dbReference type="InterPro" id="IPR013833">
    <property type="entry name" value="Cyt_c_oxidase_su3_a-hlx"/>
</dbReference>
<proteinExistence type="inferred from homology"/>